<sequence>MPRHNASPSDDDVRLVEALRAGRPGAGGHVQSVYGPELTEYAEVLLGDHDRAVAAVRSALLILRDRPELAPSPETFRDRLYMLVRYQCRKAQRRGRGRLVIAGAAAGIALTTAMLLLFEVSRGESVSAPPMALTPPPLTEFPTPPPSDTPSPDPTEWKDRATTPPPSHTRPPGKRRKPADVHGRLAVHDGNCRVFHAIALPITCHVTLTAEAGPVDWSVSEVHAANGRIYTGGGGSLKPGESVAVPVRVRPTALCNLGGGVSGTVSFAPGGTATVLYSCLSL</sequence>
<name>A0ABX8QY75_9ACTN</name>
<feature type="transmembrane region" description="Helical" evidence="2">
    <location>
        <begin position="99"/>
        <end position="118"/>
    </location>
</feature>
<evidence type="ECO:0000313" key="4">
    <source>
        <dbReference type="Proteomes" id="UP001049518"/>
    </source>
</evidence>
<keyword evidence="2" id="KW-0472">Membrane</keyword>
<dbReference type="EMBL" id="CP059572">
    <property type="protein sequence ID" value="QXJ23800.1"/>
    <property type="molecule type" value="Genomic_DNA"/>
</dbReference>
<reference evidence="3" key="1">
    <citation type="submission" date="2020-07" db="EMBL/GenBank/DDBJ databases">
        <authorList>
            <person name="Tarantini F.S."/>
            <person name="Hong K.W."/>
            <person name="Chan K.G."/>
        </authorList>
    </citation>
    <scope>NUCLEOTIDE SEQUENCE</scope>
    <source>
        <strain evidence="3">32-07</strain>
    </source>
</reference>
<organism evidence="3 4">
    <name type="scientific">Actinomadura graeca</name>
    <dbReference type="NCBI Taxonomy" id="2750812"/>
    <lineage>
        <taxon>Bacteria</taxon>
        <taxon>Bacillati</taxon>
        <taxon>Actinomycetota</taxon>
        <taxon>Actinomycetes</taxon>
        <taxon>Streptosporangiales</taxon>
        <taxon>Thermomonosporaceae</taxon>
        <taxon>Actinomadura</taxon>
    </lineage>
</organism>
<dbReference type="Proteomes" id="UP001049518">
    <property type="component" value="Chromosome"/>
</dbReference>
<accession>A0ABX8QY75</accession>
<gene>
    <name evidence="3" type="ORF">AGRA3207_005005</name>
</gene>
<feature type="compositionally biased region" description="Pro residues" evidence="1">
    <location>
        <begin position="132"/>
        <end position="153"/>
    </location>
</feature>
<dbReference type="RefSeq" id="WP_231329472.1">
    <property type="nucleotide sequence ID" value="NZ_CP059572.1"/>
</dbReference>
<proteinExistence type="predicted"/>
<keyword evidence="2" id="KW-0812">Transmembrane</keyword>
<evidence type="ECO:0000256" key="1">
    <source>
        <dbReference type="SAM" id="MobiDB-lite"/>
    </source>
</evidence>
<feature type="region of interest" description="Disordered" evidence="1">
    <location>
        <begin position="126"/>
        <end position="180"/>
    </location>
</feature>
<keyword evidence="4" id="KW-1185">Reference proteome</keyword>
<keyword evidence="2" id="KW-1133">Transmembrane helix</keyword>
<evidence type="ECO:0000256" key="2">
    <source>
        <dbReference type="SAM" id="Phobius"/>
    </source>
</evidence>
<protein>
    <submittedName>
        <fullName evidence="3">Uncharacterized protein</fullName>
    </submittedName>
</protein>
<evidence type="ECO:0000313" key="3">
    <source>
        <dbReference type="EMBL" id="QXJ23800.1"/>
    </source>
</evidence>